<dbReference type="Pfam" id="PF09709">
    <property type="entry name" value="Cas_Csd1"/>
    <property type="match status" value="1"/>
</dbReference>
<evidence type="ECO:0000313" key="2">
    <source>
        <dbReference type="Proteomes" id="UP000010795"/>
    </source>
</evidence>
<reference evidence="2" key="1">
    <citation type="submission" date="2012-01" db="EMBL/GenBank/DDBJ databases">
        <title>Complete sequence of chromosome of Thermobacillus composti KWC4.</title>
        <authorList>
            <person name="Lucas S."/>
            <person name="Han J."/>
            <person name="Lapidus A."/>
            <person name="Cheng J.-F."/>
            <person name="Goodwin L."/>
            <person name="Pitluck S."/>
            <person name="Peters L."/>
            <person name="Ovchinnikova G."/>
            <person name="Teshima H."/>
            <person name="Detter J.C."/>
            <person name="Han C."/>
            <person name="Tapia R."/>
            <person name="Land M."/>
            <person name="Hauser L."/>
            <person name="Kyrpides N."/>
            <person name="Ivanova N."/>
            <person name="Pagani I."/>
            <person name="Anderson I."/>
            <person name="Woyke T."/>
        </authorList>
    </citation>
    <scope>NUCLEOTIDE SEQUENCE [LARGE SCALE GENOMIC DNA]</scope>
    <source>
        <strain evidence="2">DSM 18247 / JCM 13945 / KWC4</strain>
    </source>
</reference>
<dbReference type="NCBIfam" id="TIGR01863">
    <property type="entry name" value="cas_Csd1"/>
    <property type="match status" value="1"/>
</dbReference>
<evidence type="ECO:0000313" key="1">
    <source>
        <dbReference type="EMBL" id="AGA59292.1"/>
    </source>
</evidence>
<gene>
    <name evidence="1" type="ordered locus">Theco_3237</name>
</gene>
<proteinExistence type="predicted"/>
<dbReference type="HOGENOM" id="CLU_031037_0_0_9"/>
<dbReference type="Proteomes" id="UP000010795">
    <property type="component" value="Chromosome"/>
</dbReference>
<protein>
    <submittedName>
        <fullName evidence="1">CRISPR-associated protein Cas8c/Csd1, subtype I-C/DVULG</fullName>
    </submittedName>
</protein>
<dbReference type="AlphaFoldDB" id="L0EHM0"/>
<keyword evidence="2" id="KW-1185">Reference proteome</keyword>
<dbReference type="EMBL" id="CP003255">
    <property type="protein sequence ID" value="AGA59292.1"/>
    <property type="molecule type" value="Genomic_DNA"/>
</dbReference>
<dbReference type="STRING" id="717605.Theco_3237"/>
<accession>L0EHM0</accession>
<dbReference type="eggNOG" id="ENOG502Z7WH">
    <property type="taxonomic scope" value="Bacteria"/>
</dbReference>
<dbReference type="KEGG" id="tco:Theco_3237"/>
<dbReference type="OrthoDB" id="9778918at2"/>
<dbReference type="RefSeq" id="WP_015256024.1">
    <property type="nucleotide sequence ID" value="NC_019897.1"/>
</dbReference>
<name>L0EHM0_THECK</name>
<sequence length="597" mass="67654">MILQALYRYYERLEERGETLPGDAYSAAAVSFVVQLDKDGSVKAVIPFVNEKGKPDKRKYMVPKQVKRTSGIKPYFLCDKAEYFFGSAIGMREACRTSMRKLWLSVLEHVSSNSDEIQALRLFVAMDAGQLEENLTQVVDDRVLDSLTKGGLCVLQYSPTGILYHQLPALKSAWEKFHLRAEEHGADADYMSCLITGERVPQSRIARLHPNIKNVIGAQSSGAAIVSFNLDAFCSYGLKQSYNAPVSQKAADAYGYVLNRFLADPAHKVRLNDTTVVFWAESDAPEEQEFLASLLQEAGSHEPEDEDSIRSRVRSALTRIRKGQTFRETFSDLNPDTRFYVLGLSPNAARLSVRFWYTGSLGEIGERVWQHYIDLSVQGLDRSPSVRELLRELAVQGDWENIPPLMEGLMLRSILHGLPYPRSIFPQLMNRIRAESSDRKLNPRRAALLKGYFIRQARLHNDFMKEANLTMAENENSTSTAYHLGRLFACLEKAQKDAHENKLNATISDRFWGAASTTPALVFPRLVQLSRYHVSKDEKNGRFNDMAIAEVMSKLPDRFPARLSLEEQGMFALGYFHKRQKLYEPRKQSNQTNGNEG</sequence>
<dbReference type="CDD" id="cd09757">
    <property type="entry name" value="Cas8c_I-C"/>
    <property type="match status" value="1"/>
</dbReference>
<organism evidence="1 2">
    <name type="scientific">Thermobacillus composti (strain DSM 18247 / JCM 13945 / KWC4)</name>
    <dbReference type="NCBI Taxonomy" id="717605"/>
    <lineage>
        <taxon>Bacteria</taxon>
        <taxon>Bacillati</taxon>
        <taxon>Bacillota</taxon>
        <taxon>Bacilli</taxon>
        <taxon>Bacillales</taxon>
        <taxon>Paenibacillaceae</taxon>
        <taxon>Thermobacillus</taxon>
    </lineage>
</organism>
<dbReference type="InterPro" id="IPR010144">
    <property type="entry name" value="CRISPR-assoc_prot_Csd1-typ"/>
</dbReference>